<evidence type="ECO:0000313" key="3">
    <source>
        <dbReference type="EMBL" id="KAB0680866.1"/>
    </source>
</evidence>
<evidence type="ECO:0000313" key="4">
    <source>
        <dbReference type="Proteomes" id="UP000432089"/>
    </source>
</evidence>
<dbReference type="Proteomes" id="UP000432089">
    <property type="component" value="Unassembled WGS sequence"/>
</dbReference>
<organism evidence="3 4">
    <name type="scientific">Plantimonas leprariae</name>
    <dbReference type="NCBI Taxonomy" id="2615207"/>
    <lineage>
        <taxon>Bacteria</taxon>
        <taxon>Pseudomonadati</taxon>
        <taxon>Pseudomonadota</taxon>
        <taxon>Alphaproteobacteria</taxon>
        <taxon>Hyphomicrobiales</taxon>
        <taxon>Aurantimonadaceae</taxon>
        <taxon>Plantimonas</taxon>
    </lineage>
</organism>
<keyword evidence="2" id="KW-0732">Signal</keyword>
<feature type="chain" id="PRO_5031444223" evidence="2">
    <location>
        <begin position="24"/>
        <end position="169"/>
    </location>
</feature>
<evidence type="ECO:0000256" key="2">
    <source>
        <dbReference type="SAM" id="SignalP"/>
    </source>
</evidence>
<comment type="caution">
    <text evidence="3">The sequence shown here is derived from an EMBL/GenBank/DDBJ whole genome shotgun (WGS) entry which is preliminary data.</text>
</comment>
<dbReference type="RefSeq" id="WP_150969018.1">
    <property type="nucleotide sequence ID" value="NZ_VZDO01000004.1"/>
</dbReference>
<gene>
    <name evidence="3" type="ORF">F6X38_07735</name>
</gene>
<sequence>MQTKLIGLSIAALAFGMPSAARADASFLQRFDGGWQGSGTVQRDVDPSPRRVSCRVTGSRPTPNRVSITGTCRAAVIVTRRIGADIRYDPASKRFTGTYTGSTKGPAQVSGTQRGDALVLTMIYAVPIYGDRNATMTIRNAGNGQFSLVVTDKVDGADKQTSNVSFSKS</sequence>
<name>A0A7V7TX37_9HYPH</name>
<dbReference type="EMBL" id="VZDO01000004">
    <property type="protein sequence ID" value="KAB0680866.1"/>
    <property type="molecule type" value="Genomic_DNA"/>
</dbReference>
<evidence type="ECO:0000256" key="1">
    <source>
        <dbReference type="SAM" id="MobiDB-lite"/>
    </source>
</evidence>
<feature type="region of interest" description="Disordered" evidence="1">
    <location>
        <begin position="38"/>
        <end position="62"/>
    </location>
</feature>
<proteinExistence type="predicted"/>
<keyword evidence="4" id="KW-1185">Reference proteome</keyword>
<dbReference type="AlphaFoldDB" id="A0A7V7TX37"/>
<protein>
    <submittedName>
        <fullName evidence="3">Uncharacterized protein</fullName>
    </submittedName>
</protein>
<reference evidence="3 4" key="1">
    <citation type="submission" date="2019-09" db="EMBL/GenBank/DDBJ databases">
        <title>YIM 132180 draft genome.</title>
        <authorList>
            <person name="Zhang K."/>
        </authorList>
    </citation>
    <scope>NUCLEOTIDE SEQUENCE [LARGE SCALE GENOMIC DNA]</scope>
    <source>
        <strain evidence="3 4">YIM 132180</strain>
    </source>
</reference>
<feature type="signal peptide" evidence="2">
    <location>
        <begin position="1"/>
        <end position="23"/>
    </location>
</feature>
<accession>A0A7V7TX37</accession>